<feature type="domain" description="Novel STAND NTPase 3" evidence="1">
    <location>
        <begin position="1"/>
        <end position="143"/>
    </location>
</feature>
<dbReference type="Proteomes" id="UP001634394">
    <property type="component" value="Unassembled WGS sequence"/>
</dbReference>
<sequence length="886" mass="102238">MKLLEEKRSIVIKGNPGEGKTTMSLHLIDNEKYEDKRVVLHSADDWKTVDMEHVNIIVLEDVFGKYYFDHGLLLKWMVYLPTIQEHVNGGRLHVIVTSRVDILSKAKDMLKSVRLFSDELSLTLSTKHLTKSEKKDILNRELHRHERNMNEDDKETCIDNFSGLIGFPQCCLLFASDSQLFDRGPKFFASPKEFFLESITQLDDTRFLSLAFLFCNSGIFEENLSSETMTKSNKKLLIELASKLHITKKFASIELLRNVYDNFREMYVMKSMSYDNRSMSLVVKPSIMFTHATVSEAVGHVLGKRCCEMVVKYGDSEYLYQRTYTAEVEDSTSEKVFLPVYVYGLLAKRMVHDVVNRTLLRHVVKHSALKRHDFIKKLKDALNKGNMLKLFFMAHKIEFGSDTILEGECVTFMQYILQGDEDVVSLVYSELLEMLACAHDDNCWKCEETKNLLELALYYHHFEIADKLIAKKVRYTDVSLCNAARHGDLKRVQTITENLKKNQVFKPESAKAKYALYRAYVSGNQSLIDFLLTEGIILDSRCVVNAVKHGDMNVLINVVEHLKLYNKWNPECDNATEALNKAINGEKYDVFDLLVQHGVSLKMKNLLGVVWQSLEKAIQHMKDTDNWDPKCDDASEALEVAIYRRKCDVYDLLVQNGVSLKMKNLLSILKWYNAISLEFLQNVIQQMKDTDNWDPKCDDASEALEYAIHIKKFDVYDLLVQEGVSLEMKNLPGVISSYMMSLESVKKVIQHFKDSEKWNPKCCYALKALVIALDIKKYDVFDQLVLHGVSLKMINLPTIMRESQISLESLGKVIHYLKDTDNWDPKCDDASKALEIAIHRKNNVVSTLLHLHGVSLKMKNRLRLFFIWYFHMKSIKTQKIHGQLES</sequence>
<dbReference type="PANTHER" id="PTHR24198:SF165">
    <property type="entry name" value="ANKYRIN REPEAT-CONTAINING PROTEIN-RELATED"/>
    <property type="match status" value="1"/>
</dbReference>
<protein>
    <recommendedName>
        <fullName evidence="1">Novel STAND NTPase 3 domain-containing protein</fullName>
    </recommendedName>
</protein>
<dbReference type="InterPro" id="IPR036770">
    <property type="entry name" value="Ankyrin_rpt-contain_sf"/>
</dbReference>
<evidence type="ECO:0000313" key="2">
    <source>
        <dbReference type="EMBL" id="KAL3857957.1"/>
    </source>
</evidence>
<proteinExistence type="predicted"/>
<dbReference type="SUPFAM" id="SSF48403">
    <property type="entry name" value="Ankyrin repeat"/>
    <property type="match status" value="1"/>
</dbReference>
<dbReference type="SUPFAM" id="SSF52540">
    <property type="entry name" value="P-loop containing nucleoside triphosphate hydrolases"/>
    <property type="match status" value="1"/>
</dbReference>
<dbReference type="InterPro" id="IPR049050">
    <property type="entry name" value="nSTAND3"/>
</dbReference>
<name>A0ABD3V8M5_SINWO</name>
<evidence type="ECO:0000313" key="3">
    <source>
        <dbReference type="Proteomes" id="UP001634394"/>
    </source>
</evidence>
<evidence type="ECO:0000259" key="1">
    <source>
        <dbReference type="Pfam" id="PF20720"/>
    </source>
</evidence>
<organism evidence="2 3">
    <name type="scientific">Sinanodonta woodiana</name>
    <name type="common">Chinese pond mussel</name>
    <name type="synonym">Anodonta woodiana</name>
    <dbReference type="NCBI Taxonomy" id="1069815"/>
    <lineage>
        <taxon>Eukaryota</taxon>
        <taxon>Metazoa</taxon>
        <taxon>Spiralia</taxon>
        <taxon>Lophotrochozoa</taxon>
        <taxon>Mollusca</taxon>
        <taxon>Bivalvia</taxon>
        <taxon>Autobranchia</taxon>
        <taxon>Heteroconchia</taxon>
        <taxon>Palaeoheterodonta</taxon>
        <taxon>Unionida</taxon>
        <taxon>Unionoidea</taxon>
        <taxon>Unionidae</taxon>
        <taxon>Unioninae</taxon>
        <taxon>Sinanodonta</taxon>
    </lineage>
</organism>
<dbReference type="InterPro" id="IPR027417">
    <property type="entry name" value="P-loop_NTPase"/>
</dbReference>
<dbReference type="EMBL" id="JBJQND010000013">
    <property type="protein sequence ID" value="KAL3857957.1"/>
    <property type="molecule type" value="Genomic_DNA"/>
</dbReference>
<keyword evidence="3" id="KW-1185">Reference proteome</keyword>
<dbReference type="PANTHER" id="PTHR24198">
    <property type="entry name" value="ANKYRIN REPEAT AND PROTEIN KINASE DOMAIN-CONTAINING PROTEIN"/>
    <property type="match status" value="1"/>
</dbReference>
<comment type="caution">
    <text evidence="2">The sequence shown here is derived from an EMBL/GenBank/DDBJ whole genome shotgun (WGS) entry which is preliminary data.</text>
</comment>
<dbReference type="Gene3D" id="1.25.40.20">
    <property type="entry name" value="Ankyrin repeat-containing domain"/>
    <property type="match status" value="1"/>
</dbReference>
<reference evidence="2 3" key="1">
    <citation type="submission" date="2024-11" db="EMBL/GenBank/DDBJ databases">
        <title>Chromosome-level genome assembly of the freshwater bivalve Anodonta woodiana.</title>
        <authorList>
            <person name="Chen X."/>
        </authorList>
    </citation>
    <scope>NUCLEOTIDE SEQUENCE [LARGE SCALE GENOMIC DNA]</scope>
    <source>
        <strain evidence="2">MN2024</strain>
        <tissue evidence="2">Gills</tissue>
    </source>
</reference>
<dbReference type="AlphaFoldDB" id="A0ABD3V8M5"/>
<accession>A0ABD3V8M5</accession>
<gene>
    <name evidence="2" type="ORF">ACJMK2_012581</name>
</gene>
<dbReference type="Pfam" id="PF20720">
    <property type="entry name" value="nSTAND3"/>
    <property type="match status" value="1"/>
</dbReference>